<keyword evidence="5" id="KW-1185">Reference proteome</keyword>
<dbReference type="HAMAP" id="MF_01854">
    <property type="entry name" value="FBPase_class3"/>
    <property type="match status" value="1"/>
</dbReference>
<dbReference type="RefSeq" id="WP_185660955.1">
    <property type="nucleotide sequence ID" value="NZ_CAWPOO010000012.1"/>
</dbReference>
<dbReference type="SUPFAM" id="SSF56300">
    <property type="entry name" value="Metallo-dependent phosphatases"/>
    <property type="match status" value="2"/>
</dbReference>
<name>A0A7X1B7I8_9BACT</name>
<dbReference type="InterPro" id="IPR009164">
    <property type="entry name" value="FBPtase_class3"/>
</dbReference>
<evidence type="ECO:0000256" key="2">
    <source>
        <dbReference type="ARBA" id="ARBA00023211"/>
    </source>
</evidence>
<dbReference type="InterPro" id="IPR029052">
    <property type="entry name" value="Metallo-depent_PP-like"/>
</dbReference>
<evidence type="ECO:0000313" key="4">
    <source>
        <dbReference type="EMBL" id="MBC2607092.1"/>
    </source>
</evidence>
<comment type="caution">
    <text evidence="4">The sequence shown here is derived from an EMBL/GenBank/DDBJ whole genome shotgun (WGS) entry which is preliminary data.</text>
</comment>
<proteinExistence type="inferred from homology"/>
<keyword evidence="2" id="KW-0464">Manganese</keyword>
<reference evidence="4 5" key="1">
    <citation type="submission" date="2020-07" db="EMBL/GenBank/DDBJ databases">
        <authorList>
            <person name="Feng X."/>
        </authorList>
    </citation>
    <scope>NUCLEOTIDE SEQUENCE [LARGE SCALE GENOMIC DNA]</scope>
    <source>
        <strain evidence="4 5">JCM23202</strain>
    </source>
</reference>
<dbReference type="AlphaFoldDB" id="A0A7X1B7I8"/>
<dbReference type="GO" id="GO:0042132">
    <property type="term" value="F:fructose 1,6-bisphosphate 1-phosphatase activity"/>
    <property type="evidence" value="ECO:0007669"/>
    <property type="project" value="InterPro"/>
</dbReference>
<dbReference type="GO" id="GO:0006094">
    <property type="term" value="P:gluconeogenesis"/>
    <property type="evidence" value="ECO:0007669"/>
    <property type="project" value="InterPro"/>
</dbReference>
<dbReference type="Gene3D" id="3.60.21.10">
    <property type="match status" value="1"/>
</dbReference>
<evidence type="ECO:0000256" key="1">
    <source>
        <dbReference type="ARBA" id="ARBA00022801"/>
    </source>
</evidence>
<gene>
    <name evidence="4" type="ORF">H5P27_13645</name>
</gene>
<organism evidence="4 5">
    <name type="scientific">Pelagicoccus albus</name>
    <dbReference type="NCBI Taxonomy" id="415222"/>
    <lineage>
        <taxon>Bacteria</taxon>
        <taxon>Pseudomonadati</taxon>
        <taxon>Verrucomicrobiota</taxon>
        <taxon>Opitutia</taxon>
        <taxon>Puniceicoccales</taxon>
        <taxon>Pelagicoccaceae</taxon>
        <taxon>Pelagicoccus</taxon>
    </lineage>
</organism>
<dbReference type="Pfam" id="PF06874">
    <property type="entry name" value="FBPase_2"/>
    <property type="match status" value="1"/>
</dbReference>
<keyword evidence="3" id="KW-0119">Carbohydrate metabolism</keyword>
<evidence type="ECO:0000313" key="5">
    <source>
        <dbReference type="Proteomes" id="UP000526501"/>
    </source>
</evidence>
<dbReference type="Proteomes" id="UP000526501">
    <property type="component" value="Unassembled WGS sequence"/>
</dbReference>
<evidence type="ECO:0000256" key="3">
    <source>
        <dbReference type="ARBA" id="ARBA00023277"/>
    </source>
</evidence>
<keyword evidence="1" id="KW-0378">Hydrolase</keyword>
<dbReference type="EMBL" id="JACHVC010000012">
    <property type="protein sequence ID" value="MBC2607092.1"/>
    <property type="molecule type" value="Genomic_DNA"/>
</dbReference>
<accession>A0A7X1B7I8</accession>
<sequence length="659" mass="75157">MPNSTLSFKRAEPDLSSLELLARDYANVDAAVAEIARLSAVQTLPQGAIHIISDIHGEDKKLQHVINNASGSLRPLVEEMFGDQMSPEELKEFLKLTFYPAEVTKHLEDTLQDPEKIKAYARETLAPQLELLRHLLSNYSLRLASEVFPPEYSELLLEILYAPSTTRGQDFTQAIIDELQKKGKLLHLIHLIGRLIRNLAVDELIIGGDCWDRGPRGDRVVDYLRLQPNVSFIWGNHDALWLGAALGNEACICTVLRVSLRYRRIRQLDEGYSVPLTPLEHLARNVYGDDPADCFMPKGKGMRPTELVARMQKAIAVMQFKVEGKLIERNPHWDLNHRRLLHRIDFEKGTITIDGETYELKDTAFPTIDPANPYELSEEEKTCLGHLKYSFLNSQKLREQMRYMVNYGSMYLKREECLIFHGCVTVDENGEFLPMIVDGKSLAGKELFEEIEKLVRRALVDQAEPDLDLLWYLWSGPRSPLFGKDRIATLERDLIADKKPHRETKNPYFALIHKAKFCERILEEFGVPPETGLIVNGHVPVKVEKGESPLKRSGKAITIDGAFSEAYGDHGYTLLLEPKRIVLAEHHHFESVAAAINEGVDIVPSTTDIRVFEKPRRTADTERGQRIRFRIEELERLVEAYRTNRLHESPSSPATHSYF</sequence>
<protein>
    <submittedName>
        <fullName evidence="4">Fructose-bisphosphatase class III</fullName>
    </submittedName>
</protein>